<comment type="subcellular location">
    <subcellularLocation>
        <location evidence="1">Cell membrane</location>
        <topology evidence="1">Multi-pass membrane protein</topology>
    </subcellularLocation>
</comment>
<evidence type="ECO:0000256" key="7">
    <source>
        <dbReference type="SAM" id="Phobius"/>
    </source>
</evidence>
<feature type="transmembrane region" description="Helical" evidence="7">
    <location>
        <begin position="193"/>
        <end position="212"/>
    </location>
</feature>
<evidence type="ECO:0000256" key="5">
    <source>
        <dbReference type="ARBA" id="ARBA00022989"/>
    </source>
</evidence>
<keyword evidence="9" id="KW-0808">Transferase</keyword>
<sequence>MTSQTRRNSAIDPLRILLALMVIALHSGFPEGAPPLVKQVLFNGLYRLAVPVFALISGYFFLSAMRGGRSGPYLRRILVLYLLWMTIYLPIYGPDLTGAGHALQTLVFGYFHLWFLPGLLVSAVMVMVLRRPMRIAVAAALLAGTGLALQLLVLTGQAEIQLDHYRNGVFTIFPFFALGVLLAHGWGSGLRRWAMPLAGLALLAVMGESLVWRVIAGGGWGVDMMLSLLAAAPLLFLAAQQVQGAWDGKRAASTAAFVYFVHVMIMICASRFGLEGDTKALTVMAVCLALATWLGMAERRRVLAFFT</sequence>
<feature type="transmembrane region" description="Helical" evidence="7">
    <location>
        <begin position="251"/>
        <end position="274"/>
    </location>
</feature>
<organism evidence="9 10">
    <name type="scientific">Paracoccus haeundaensis</name>
    <dbReference type="NCBI Taxonomy" id="225362"/>
    <lineage>
        <taxon>Bacteria</taxon>
        <taxon>Pseudomonadati</taxon>
        <taxon>Pseudomonadota</taxon>
        <taxon>Alphaproteobacteria</taxon>
        <taxon>Rhodobacterales</taxon>
        <taxon>Paracoccaceae</taxon>
        <taxon>Paracoccus</taxon>
    </lineage>
</organism>
<evidence type="ECO:0000256" key="4">
    <source>
        <dbReference type="ARBA" id="ARBA00022692"/>
    </source>
</evidence>
<feature type="transmembrane region" description="Helical" evidence="7">
    <location>
        <begin position="40"/>
        <end position="61"/>
    </location>
</feature>
<feature type="transmembrane region" description="Helical" evidence="7">
    <location>
        <begin position="218"/>
        <end position="239"/>
    </location>
</feature>
<keyword evidence="9" id="KW-0012">Acyltransferase</keyword>
<dbReference type="GO" id="GO:0005886">
    <property type="term" value="C:plasma membrane"/>
    <property type="evidence" value="ECO:0007669"/>
    <property type="project" value="UniProtKB-SubCell"/>
</dbReference>
<name>A0A5C4R5Y9_9RHOB</name>
<feature type="transmembrane region" description="Helical" evidence="7">
    <location>
        <begin position="168"/>
        <end position="186"/>
    </location>
</feature>
<feature type="transmembrane region" description="Helical" evidence="7">
    <location>
        <begin position="136"/>
        <end position="156"/>
    </location>
</feature>
<dbReference type="PANTHER" id="PTHR40074:SF2">
    <property type="entry name" value="O-ACETYLTRANSFERASE WECH"/>
    <property type="match status" value="1"/>
</dbReference>
<feature type="transmembrane region" description="Helical" evidence="7">
    <location>
        <begin position="280"/>
        <end position="297"/>
    </location>
</feature>
<feature type="transmembrane region" description="Helical" evidence="7">
    <location>
        <begin position="73"/>
        <end position="91"/>
    </location>
</feature>
<feature type="transmembrane region" description="Helical" evidence="7">
    <location>
        <begin position="111"/>
        <end position="129"/>
    </location>
</feature>
<evidence type="ECO:0000256" key="6">
    <source>
        <dbReference type="ARBA" id="ARBA00023136"/>
    </source>
</evidence>
<evidence type="ECO:0000256" key="3">
    <source>
        <dbReference type="ARBA" id="ARBA00022475"/>
    </source>
</evidence>
<dbReference type="AlphaFoldDB" id="A0A5C4R5Y9"/>
<accession>A0A5C4R5Y9</accession>
<proteinExistence type="inferred from homology"/>
<evidence type="ECO:0000256" key="2">
    <source>
        <dbReference type="ARBA" id="ARBA00007400"/>
    </source>
</evidence>
<comment type="similarity">
    <text evidence="2">Belongs to the acyltransferase 3 family.</text>
</comment>
<protein>
    <submittedName>
        <fullName evidence="9">Acyltransferase</fullName>
    </submittedName>
</protein>
<keyword evidence="3" id="KW-1003">Cell membrane</keyword>
<dbReference type="GO" id="GO:0016413">
    <property type="term" value="F:O-acetyltransferase activity"/>
    <property type="evidence" value="ECO:0007669"/>
    <property type="project" value="TreeGrafter"/>
</dbReference>
<dbReference type="Pfam" id="PF01757">
    <property type="entry name" value="Acyl_transf_3"/>
    <property type="match status" value="1"/>
</dbReference>
<evidence type="ECO:0000259" key="8">
    <source>
        <dbReference type="Pfam" id="PF01757"/>
    </source>
</evidence>
<keyword evidence="6 7" id="KW-0472">Membrane</keyword>
<evidence type="ECO:0000313" key="10">
    <source>
        <dbReference type="Proteomes" id="UP000304880"/>
    </source>
</evidence>
<dbReference type="InterPro" id="IPR002656">
    <property type="entry name" value="Acyl_transf_3_dom"/>
</dbReference>
<dbReference type="GO" id="GO:0009246">
    <property type="term" value="P:enterobacterial common antigen biosynthetic process"/>
    <property type="evidence" value="ECO:0007669"/>
    <property type="project" value="TreeGrafter"/>
</dbReference>
<comment type="caution">
    <text evidence="9">The sequence shown here is derived from an EMBL/GenBank/DDBJ whole genome shotgun (WGS) entry which is preliminary data.</text>
</comment>
<dbReference type="PANTHER" id="PTHR40074">
    <property type="entry name" value="O-ACETYLTRANSFERASE WECH"/>
    <property type="match status" value="1"/>
</dbReference>
<feature type="domain" description="Acyltransferase 3" evidence="8">
    <location>
        <begin position="9"/>
        <end position="292"/>
    </location>
</feature>
<keyword evidence="5 7" id="KW-1133">Transmembrane helix</keyword>
<dbReference type="EMBL" id="VDDC01000018">
    <property type="protein sequence ID" value="TNH39094.1"/>
    <property type="molecule type" value="Genomic_DNA"/>
</dbReference>
<reference evidence="9 10" key="1">
    <citation type="submission" date="2019-06" db="EMBL/GenBank/DDBJ databases">
        <authorList>
            <person name="Li J."/>
        </authorList>
    </citation>
    <scope>NUCLEOTIDE SEQUENCE [LARGE SCALE GENOMIC DNA]</scope>
    <source>
        <strain evidence="9 10">CGMCC 1.8012</strain>
    </source>
</reference>
<dbReference type="Proteomes" id="UP000304880">
    <property type="component" value="Unassembled WGS sequence"/>
</dbReference>
<evidence type="ECO:0000313" key="9">
    <source>
        <dbReference type="EMBL" id="TNH39094.1"/>
    </source>
</evidence>
<keyword evidence="10" id="KW-1185">Reference proteome</keyword>
<gene>
    <name evidence="9" type="ORF">FHD67_11395</name>
</gene>
<evidence type="ECO:0000256" key="1">
    <source>
        <dbReference type="ARBA" id="ARBA00004651"/>
    </source>
</evidence>
<dbReference type="RefSeq" id="WP_046001396.1">
    <property type="nucleotide sequence ID" value="NZ_VDDC01000018.1"/>
</dbReference>
<keyword evidence="4 7" id="KW-0812">Transmembrane</keyword>